<keyword evidence="3" id="KW-1185">Reference proteome</keyword>
<reference evidence="3" key="1">
    <citation type="journal article" date="2013" name="Nature">
        <title>Draft genome of the wheat A-genome progenitor Triticum urartu.</title>
        <authorList>
            <person name="Ling H.Q."/>
            <person name="Zhao S."/>
            <person name="Liu D."/>
            <person name="Wang J."/>
            <person name="Sun H."/>
            <person name="Zhang C."/>
            <person name="Fan H."/>
            <person name="Li D."/>
            <person name="Dong L."/>
            <person name="Tao Y."/>
            <person name="Gao C."/>
            <person name="Wu H."/>
            <person name="Li Y."/>
            <person name="Cui Y."/>
            <person name="Guo X."/>
            <person name="Zheng S."/>
            <person name="Wang B."/>
            <person name="Yu K."/>
            <person name="Liang Q."/>
            <person name="Yang W."/>
            <person name="Lou X."/>
            <person name="Chen J."/>
            <person name="Feng M."/>
            <person name="Jian J."/>
            <person name="Zhang X."/>
            <person name="Luo G."/>
            <person name="Jiang Y."/>
            <person name="Liu J."/>
            <person name="Wang Z."/>
            <person name="Sha Y."/>
            <person name="Zhang B."/>
            <person name="Wu H."/>
            <person name="Tang D."/>
            <person name="Shen Q."/>
            <person name="Xue P."/>
            <person name="Zou S."/>
            <person name="Wang X."/>
            <person name="Liu X."/>
            <person name="Wang F."/>
            <person name="Yang Y."/>
            <person name="An X."/>
            <person name="Dong Z."/>
            <person name="Zhang K."/>
            <person name="Zhang X."/>
            <person name="Luo M.C."/>
            <person name="Dvorak J."/>
            <person name="Tong Y."/>
            <person name="Wang J."/>
            <person name="Yang H."/>
            <person name="Li Z."/>
            <person name="Wang D."/>
            <person name="Zhang A."/>
            <person name="Wang J."/>
        </authorList>
    </citation>
    <scope>NUCLEOTIDE SEQUENCE</scope>
    <source>
        <strain evidence="3">cv. G1812</strain>
    </source>
</reference>
<feature type="domain" description="Reverse transcriptase zinc-binding" evidence="1">
    <location>
        <begin position="28"/>
        <end position="99"/>
    </location>
</feature>
<proteinExistence type="predicted"/>
<dbReference type="Gramene" id="TuG1812G0200005523.01.T01">
    <property type="protein sequence ID" value="TuG1812G0200005523.01.T01.cds385327"/>
    <property type="gene ID" value="TuG1812G0200005523.01"/>
</dbReference>
<protein>
    <recommendedName>
        <fullName evidence="1">Reverse transcriptase zinc-binding domain-containing protein</fullName>
    </recommendedName>
</protein>
<name>A0A8R7TNH1_TRIUA</name>
<dbReference type="EnsemblPlants" id="TuG1812G0200005523.01.T01">
    <property type="protein sequence ID" value="TuG1812G0200005523.01.T01.cds385327"/>
    <property type="gene ID" value="TuG1812G0200005523.01"/>
</dbReference>
<evidence type="ECO:0000313" key="3">
    <source>
        <dbReference type="Proteomes" id="UP000015106"/>
    </source>
</evidence>
<dbReference type="InterPro" id="IPR026960">
    <property type="entry name" value="RVT-Znf"/>
</dbReference>
<evidence type="ECO:0000313" key="2">
    <source>
        <dbReference type="EnsemblPlants" id="TuG1812G0200005523.01.T01.cds385327"/>
    </source>
</evidence>
<dbReference type="Pfam" id="PF13966">
    <property type="entry name" value="zf-RVT"/>
    <property type="match status" value="1"/>
</dbReference>
<reference evidence="2" key="2">
    <citation type="submission" date="2018-03" db="EMBL/GenBank/DDBJ databases">
        <title>The Triticum urartu genome reveals the dynamic nature of wheat genome evolution.</title>
        <authorList>
            <person name="Ling H."/>
            <person name="Ma B."/>
            <person name="Shi X."/>
            <person name="Liu H."/>
            <person name="Dong L."/>
            <person name="Sun H."/>
            <person name="Cao Y."/>
            <person name="Gao Q."/>
            <person name="Zheng S."/>
            <person name="Li Y."/>
            <person name="Yu Y."/>
            <person name="Du H."/>
            <person name="Qi M."/>
            <person name="Li Y."/>
            <person name="Yu H."/>
            <person name="Cui Y."/>
            <person name="Wang N."/>
            <person name="Chen C."/>
            <person name="Wu H."/>
            <person name="Zhao Y."/>
            <person name="Zhang J."/>
            <person name="Li Y."/>
            <person name="Zhou W."/>
            <person name="Zhang B."/>
            <person name="Hu W."/>
            <person name="Eijk M."/>
            <person name="Tang J."/>
            <person name="Witsenboer H."/>
            <person name="Zhao S."/>
            <person name="Li Z."/>
            <person name="Zhang A."/>
            <person name="Wang D."/>
            <person name="Liang C."/>
        </authorList>
    </citation>
    <scope>NUCLEOTIDE SEQUENCE [LARGE SCALE GENOMIC DNA]</scope>
    <source>
        <strain evidence="2">cv. G1812</strain>
    </source>
</reference>
<organism evidence="2 3">
    <name type="scientific">Triticum urartu</name>
    <name type="common">Red wild einkorn</name>
    <name type="synonym">Crithodium urartu</name>
    <dbReference type="NCBI Taxonomy" id="4572"/>
    <lineage>
        <taxon>Eukaryota</taxon>
        <taxon>Viridiplantae</taxon>
        <taxon>Streptophyta</taxon>
        <taxon>Embryophyta</taxon>
        <taxon>Tracheophyta</taxon>
        <taxon>Spermatophyta</taxon>
        <taxon>Magnoliopsida</taxon>
        <taxon>Liliopsida</taxon>
        <taxon>Poales</taxon>
        <taxon>Poaceae</taxon>
        <taxon>BOP clade</taxon>
        <taxon>Pooideae</taxon>
        <taxon>Triticodae</taxon>
        <taxon>Triticeae</taxon>
        <taxon>Triticinae</taxon>
        <taxon>Triticum</taxon>
    </lineage>
</organism>
<evidence type="ECO:0000259" key="1">
    <source>
        <dbReference type="Pfam" id="PF13966"/>
    </source>
</evidence>
<reference evidence="2" key="3">
    <citation type="submission" date="2022-06" db="UniProtKB">
        <authorList>
            <consortium name="EnsemblPlants"/>
        </authorList>
    </citation>
    <scope>IDENTIFICATION</scope>
</reference>
<sequence>LLFLSPFFRFGETFYSLKTEPTYRTLYRAPVLAWTKPLWKASFPLKIKKFVWQLLRDRHPLETEMVKRHGAGDGLCPLCDVPESGTHIFFACTAARFLWSFVHEVLHYHVVSHVLLFI</sequence>
<dbReference type="Proteomes" id="UP000015106">
    <property type="component" value="Chromosome 2"/>
</dbReference>
<accession>A0A8R7TNH1</accession>
<dbReference type="AlphaFoldDB" id="A0A8R7TNH1"/>